<dbReference type="SUPFAM" id="SSF55811">
    <property type="entry name" value="Nudix"/>
    <property type="match status" value="1"/>
</dbReference>
<keyword evidence="11" id="KW-0411">Iron-sulfur</keyword>
<accession>A0A1R3T4B0</accession>
<dbReference type="Proteomes" id="UP000187464">
    <property type="component" value="Chromosome I"/>
</dbReference>
<dbReference type="FunFam" id="1.10.340.30:FF:000010">
    <property type="entry name" value="Adenine DNA glycosylase"/>
    <property type="match status" value="1"/>
</dbReference>
<proteinExistence type="inferred from homology"/>
<dbReference type="GO" id="GO:0000701">
    <property type="term" value="F:purine-specific mismatch base pair DNA N-glycosylase activity"/>
    <property type="evidence" value="ECO:0007669"/>
    <property type="project" value="UniProtKB-EC"/>
</dbReference>
<dbReference type="PANTHER" id="PTHR42944">
    <property type="entry name" value="ADENINE DNA GLYCOSYLASE"/>
    <property type="match status" value="1"/>
</dbReference>
<dbReference type="NCBIfam" id="TIGR01084">
    <property type="entry name" value="mutY"/>
    <property type="match status" value="1"/>
</dbReference>
<dbReference type="CDD" id="cd00056">
    <property type="entry name" value="ENDO3c"/>
    <property type="match status" value="1"/>
</dbReference>
<dbReference type="GO" id="GO:0046872">
    <property type="term" value="F:metal ion binding"/>
    <property type="evidence" value="ECO:0007669"/>
    <property type="project" value="UniProtKB-UniRule"/>
</dbReference>
<keyword evidence="12" id="KW-0234">DNA repair</keyword>
<name>A0A1R3T4B0_9BACT</name>
<evidence type="ECO:0000313" key="16">
    <source>
        <dbReference type="EMBL" id="SCD22040.1"/>
    </source>
</evidence>
<dbReference type="GO" id="GO:0034039">
    <property type="term" value="F:8-oxo-7,8-dihydroguanine DNA N-glycosylase activity"/>
    <property type="evidence" value="ECO:0007669"/>
    <property type="project" value="TreeGrafter"/>
</dbReference>
<protein>
    <recommendedName>
        <fullName evidence="5 14">Adenine DNA glycosylase</fullName>
        <ecNumber evidence="4 14">3.2.2.31</ecNumber>
    </recommendedName>
</protein>
<evidence type="ECO:0000256" key="7">
    <source>
        <dbReference type="ARBA" id="ARBA00022723"/>
    </source>
</evidence>
<evidence type="ECO:0000256" key="10">
    <source>
        <dbReference type="ARBA" id="ARBA00023004"/>
    </source>
</evidence>
<dbReference type="GO" id="GO:0006298">
    <property type="term" value="P:mismatch repair"/>
    <property type="evidence" value="ECO:0007669"/>
    <property type="project" value="TreeGrafter"/>
</dbReference>
<evidence type="ECO:0000256" key="4">
    <source>
        <dbReference type="ARBA" id="ARBA00012045"/>
    </source>
</evidence>
<comment type="similarity">
    <text evidence="3 14">Belongs to the Nth/MutY family.</text>
</comment>
<evidence type="ECO:0000256" key="9">
    <source>
        <dbReference type="ARBA" id="ARBA00022801"/>
    </source>
</evidence>
<dbReference type="PANTHER" id="PTHR42944:SF1">
    <property type="entry name" value="ADENINE DNA GLYCOSYLASE"/>
    <property type="match status" value="1"/>
</dbReference>
<dbReference type="CDD" id="cd03431">
    <property type="entry name" value="NUDIX_DNA_Glycosylase_C-MutY"/>
    <property type="match status" value="1"/>
</dbReference>
<evidence type="ECO:0000256" key="6">
    <source>
        <dbReference type="ARBA" id="ARBA00022485"/>
    </source>
</evidence>
<comment type="cofactor">
    <cofactor evidence="14">
        <name>[4Fe-4S] cluster</name>
        <dbReference type="ChEBI" id="CHEBI:49883"/>
    </cofactor>
    <text evidence="14">Binds 1 [4Fe-4S] cluster.</text>
</comment>
<dbReference type="InterPro" id="IPR029119">
    <property type="entry name" value="MutY_C"/>
</dbReference>
<dbReference type="InterPro" id="IPR003265">
    <property type="entry name" value="HhH-GPD_domain"/>
</dbReference>
<dbReference type="AlphaFoldDB" id="A0A1R3T4B0"/>
<dbReference type="EMBL" id="LT605205">
    <property type="protein sequence ID" value="SCD22040.1"/>
    <property type="molecule type" value="Genomic_DNA"/>
</dbReference>
<dbReference type="GO" id="GO:0051539">
    <property type="term" value="F:4 iron, 4 sulfur cluster binding"/>
    <property type="evidence" value="ECO:0007669"/>
    <property type="project" value="UniProtKB-UniRule"/>
</dbReference>
<sequence>MKEKNRNSLITSLLLSWYEKEGRDLPWRETTDPYKIWISEIILQQTRVVQGRDYYFRFIERFPTVESLAAAKEDEVLKLWQGLGYYTRARNVHAAAKQVKSIFNGVFPSTYSNIISLRGVGEYTAAAVASIAFNEPYAVVDGNVFRVIARLFGISLSIHSSEGKKVIREIAQSLLDTQDPGRYNQAVMDFGALICTPAQPKCIACVLQDYCTAFAGNRVGELPVNDRKISIRNRYFHYFHILHNGSTFLQKRNGSDIWKNLFEFPLIETTLPSDFTELEKREPFRKLFAGISTFSVDHRLAIKHQLTHQAIHTHFYRIIIPDEIPFNPPKEIFRIDDEQLLEYPVSRLTHKYLETI</sequence>
<evidence type="ECO:0000256" key="1">
    <source>
        <dbReference type="ARBA" id="ARBA00000843"/>
    </source>
</evidence>
<dbReference type="InterPro" id="IPR011257">
    <property type="entry name" value="DNA_glycosylase"/>
</dbReference>
<dbReference type="InterPro" id="IPR015797">
    <property type="entry name" value="NUDIX_hydrolase-like_dom_sf"/>
</dbReference>
<dbReference type="GO" id="GO:0032357">
    <property type="term" value="F:oxidized purine DNA binding"/>
    <property type="evidence" value="ECO:0007669"/>
    <property type="project" value="TreeGrafter"/>
</dbReference>
<gene>
    <name evidence="16" type="primary">mutY</name>
    <name evidence="16" type="ORF">PSM36_3254</name>
</gene>
<feature type="domain" description="HhH-GPD" evidence="15">
    <location>
        <begin position="42"/>
        <end position="193"/>
    </location>
</feature>
<dbReference type="EC" id="3.2.2.31" evidence="4 14"/>
<keyword evidence="6" id="KW-0004">4Fe-4S</keyword>
<evidence type="ECO:0000256" key="13">
    <source>
        <dbReference type="ARBA" id="ARBA00023295"/>
    </source>
</evidence>
<evidence type="ECO:0000256" key="2">
    <source>
        <dbReference type="ARBA" id="ARBA00002933"/>
    </source>
</evidence>
<evidence type="ECO:0000256" key="11">
    <source>
        <dbReference type="ARBA" id="ARBA00023014"/>
    </source>
</evidence>
<keyword evidence="8 14" id="KW-0227">DNA damage</keyword>
<reference evidence="16 17" key="1">
    <citation type="submission" date="2016-08" db="EMBL/GenBank/DDBJ databases">
        <authorList>
            <person name="Seilhamer J.J."/>
        </authorList>
    </citation>
    <scope>NUCLEOTIDE SEQUENCE [LARGE SCALE GENOMIC DNA]</scope>
    <source>
        <strain evidence="16">M3/6</strain>
    </source>
</reference>
<dbReference type="Gene3D" id="3.90.79.10">
    <property type="entry name" value="Nucleoside Triphosphate Pyrophosphohydrolase"/>
    <property type="match status" value="1"/>
</dbReference>
<dbReference type="GO" id="GO:0035485">
    <property type="term" value="F:adenine/guanine mispair binding"/>
    <property type="evidence" value="ECO:0007669"/>
    <property type="project" value="TreeGrafter"/>
</dbReference>
<evidence type="ECO:0000256" key="5">
    <source>
        <dbReference type="ARBA" id="ARBA00022023"/>
    </source>
</evidence>
<keyword evidence="10 14" id="KW-0408">Iron</keyword>
<dbReference type="Gene3D" id="1.10.340.30">
    <property type="entry name" value="Hypothetical protein, domain 2"/>
    <property type="match status" value="1"/>
</dbReference>
<evidence type="ECO:0000256" key="3">
    <source>
        <dbReference type="ARBA" id="ARBA00008343"/>
    </source>
</evidence>
<keyword evidence="13 14" id="KW-0326">Glycosidase</keyword>
<dbReference type="Pfam" id="PF14815">
    <property type="entry name" value="NUDIX_4"/>
    <property type="match status" value="1"/>
</dbReference>
<evidence type="ECO:0000256" key="14">
    <source>
        <dbReference type="RuleBase" id="RU365096"/>
    </source>
</evidence>
<dbReference type="InterPro" id="IPR044298">
    <property type="entry name" value="MIG/MutY"/>
</dbReference>
<dbReference type="InterPro" id="IPR023170">
    <property type="entry name" value="HhH_base_excis_C"/>
</dbReference>
<dbReference type="InterPro" id="IPR005760">
    <property type="entry name" value="A/G_AdeGlyc_MutY"/>
</dbReference>
<evidence type="ECO:0000256" key="8">
    <source>
        <dbReference type="ARBA" id="ARBA00022763"/>
    </source>
</evidence>
<dbReference type="Gene3D" id="1.10.1670.10">
    <property type="entry name" value="Helix-hairpin-Helix base-excision DNA repair enzymes (C-terminal)"/>
    <property type="match status" value="1"/>
</dbReference>
<dbReference type="Pfam" id="PF00730">
    <property type="entry name" value="HhH-GPD"/>
    <property type="match status" value="1"/>
</dbReference>
<comment type="catalytic activity">
    <reaction evidence="1 14">
        <text>Hydrolyzes free adenine bases from 7,8-dihydro-8-oxoguanine:adenine mismatched double-stranded DNA, leaving an apurinic site.</text>
        <dbReference type="EC" id="3.2.2.31"/>
    </reaction>
</comment>
<evidence type="ECO:0000256" key="12">
    <source>
        <dbReference type="ARBA" id="ARBA00023204"/>
    </source>
</evidence>
<dbReference type="KEGG" id="psac:PSM36_3254"/>
<evidence type="ECO:0000259" key="15">
    <source>
        <dbReference type="SMART" id="SM00478"/>
    </source>
</evidence>
<dbReference type="RefSeq" id="WP_076931750.1">
    <property type="nucleotide sequence ID" value="NZ_LT605205.1"/>
</dbReference>
<keyword evidence="9 16" id="KW-0378">Hydrolase</keyword>
<organism evidence="16 17">
    <name type="scientific">Proteiniphilum saccharofermentans</name>
    <dbReference type="NCBI Taxonomy" id="1642647"/>
    <lineage>
        <taxon>Bacteria</taxon>
        <taxon>Pseudomonadati</taxon>
        <taxon>Bacteroidota</taxon>
        <taxon>Bacteroidia</taxon>
        <taxon>Bacteroidales</taxon>
        <taxon>Dysgonomonadaceae</taxon>
        <taxon>Proteiniphilum</taxon>
    </lineage>
</organism>
<dbReference type="SMART" id="SM00478">
    <property type="entry name" value="ENDO3c"/>
    <property type="match status" value="1"/>
</dbReference>
<keyword evidence="7" id="KW-0479">Metal-binding</keyword>
<keyword evidence="17" id="KW-1185">Reference proteome</keyword>
<comment type="function">
    <text evidence="2">Adenine glycosylase active on G-A mispairs. MutY also corrects error-prone DNA synthesis past GO lesions which are due to the oxidatively damaged form of guanine: 7,8-dihydro-8-oxoguanine (8-oxo-dGTP).</text>
</comment>
<evidence type="ECO:0000313" key="17">
    <source>
        <dbReference type="Proteomes" id="UP000187464"/>
    </source>
</evidence>
<dbReference type="GO" id="GO:0006284">
    <property type="term" value="P:base-excision repair"/>
    <property type="evidence" value="ECO:0007669"/>
    <property type="project" value="UniProtKB-UniRule"/>
</dbReference>
<dbReference type="SUPFAM" id="SSF48150">
    <property type="entry name" value="DNA-glycosylase"/>
    <property type="match status" value="1"/>
</dbReference>
<dbReference type="STRING" id="1642647.PSM36_3254"/>